<reference evidence="3" key="1">
    <citation type="journal article" date="2023" name="Commun. Biol.">
        <title>Genome analysis of Parmales, the sister group of diatoms, reveals the evolutionary specialization of diatoms from phago-mixotrophs to photoautotrophs.</title>
        <authorList>
            <person name="Ban H."/>
            <person name="Sato S."/>
            <person name="Yoshikawa S."/>
            <person name="Yamada K."/>
            <person name="Nakamura Y."/>
            <person name="Ichinomiya M."/>
            <person name="Sato N."/>
            <person name="Blanc-Mathieu R."/>
            <person name="Endo H."/>
            <person name="Kuwata A."/>
            <person name="Ogata H."/>
        </authorList>
    </citation>
    <scope>NUCLEOTIDE SEQUENCE [LARGE SCALE GENOMIC DNA]</scope>
</reference>
<keyword evidence="3" id="KW-1185">Reference proteome</keyword>
<gene>
    <name evidence="2" type="ORF">TrCOL_g7022</name>
</gene>
<dbReference type="EMBL" id="BRYA01000069">
    <property type="protein sequence ID" value="GMI36934.1"/>
    <property type="molecule type" value="Genomic_DNA"/>
</dbReference>
<protein>
    <submittedName>
        <fullName evidence="2">Uncharacterized protein</fullName>
    </submittedName>
</protein>
<evidence type="ECO:0000313" key="2">
    <source>
        <dbReference type="EMBL" id="GMI36934.1"/>
    </source>
</evidence>
<dbReference type="Proteomes" id="UP001165065">
    <property type="component" value="Unassembled WGS sequence"/>
</dbReference>
<feature type="compositionally biased region" description="Low complexity" evidence="1">
    <location>
        <begin position="27"/>
        <end position="36"/>
    </location>
</feature>
<name>A0A9W7L722_9STRA</name>
<sequence>MSTRRSPRITLLPGAKSKETAPPPASTKPSPTATVPATKPTRLIFDVFSSSMSLSTSDSLNLPEYQSQSYLQKRGSIKLTPIAPDLEANEIIYVLIGEKMNGKKVIGAGRIGRLASQRKLRIFTIQYYNFLIGSNTAQCPESLKGVEPKTLRLFAVANIYHTFSNNFTDITCTSDSPIKTEEQVRLVLIDSMLTDFTLYNQNKCLGEQQPIVDGIIYQINIPVIGGRRKLILQQLYRGAHDQSVLPLKSYLSAKISKARKGTKMGKLGVAILAYFNLGAEEKERIGPITIRKVDSFHQKKSYDFARFTLMEREAINELRVNLLRNEICLNINIPGLTLEDIAASDTKRNSELKLVSDKSRKKRQEQYDKLPLEERTTTYKNGYVYSPKTFRQGPYTNDEKVAVMDSIKIVNGFTKLSERSFTMVAKHLVEKSRKRGPDEDVAAQSVVKRFVGSGKERSKREETVNGNLISVRVTTWRKKVKTEKAKDNWTLQKKRA</sequence>
<evidence type="ECO:0000256" key="1">
    <source>
        <dbReference type="SAM" id="MobiDB-lite"/>
    </source>
</evidence>
<organism evidence="2 3">
    <name type="scientific">Triparma columacea</name>
    <dbReference type="NCBI Taxonomy" id="722753"/>
    <lineage>
        <taxon>Eukaryota</taxon>
        <taxon>Sar</taxon>
        <taxon>Stramenopiles</taxon>
        <taxon>Ochrophyta</taxon>
        <taxon>Bolidophyceae</taxon>
        <taxon>Parmales</taxon>
        <taxon>Triparmaceae</taxon>
        <taxon>Triparma</taxon>
    </lineage>
</organism>
<accession>A0A9W7L722</accession>
<feature type="region of interest" description="Disordered" evidence="1">
    <location>
        <begin position="1"/>
        <end position="36"/>
    </location>
</feature>
<proteinExistence type="predicted"/>
<dbReference type="OrthoDB" id="10351335at2759"/>
<comment type="caution">
    <text evidence="2">The sequence shown here is derived from an EMBL/GenBank/DDBJ whole genome shotgun (WGS) entry which is preliminary data.</text>
</comment>
<dbReference type="AlphaFoldDB" id="A0A9W7L722"/>
<evidence type="ECO:0000313" key="3">
    <source>
        <dbReference type="Proteomes" id="UP001165065"/>
    </source>
</evidence>